<gene>
    <name evidence="2" type="ORF">SELMODRAFT_414822</name>
</gene>
<evidence type="ECO:0000256" key="1">
    <source>
        <dbReference type="SAM" id="MobiDB-lite"/>
    </source>
</evidence>
<evidence type="ECO:0000313" key="2">
    <source>
        <dbReference type="EMBL" id="EFJ24265.1"/>
    </source>
</evidence>
<dbReference type="KEGG" id="smo:SELMODRAFT_414822"/>
<feature type="compositionally biased region" description="Low complexity" evidence="1">
    <location>
        <begin position="147"/>
        <end position="161"/>
    </location>
</feature>
<dbReference type="Gramene" id="EFJ24265">
    <property type="protein sequence ID" value="EFJ24265"/>
    <property type="gene ID" value="SELMODRAFT_414822"/>
</dbReference>
<dbReference type="AlphaFoldDB" id="D8RUR8"/>
<sequence>MAHVWGVTDPFRFPPSEFNFGVLQAVEPFLNIHRHQPAVSQLAFDRFKGGKMNPDALDACLHLISTSMADFERSYSEAVTELNFRPRHLELIRQVERFTTPTDAEYNSSFLESVADGDEDELDQKGFVIVLSGANNALEEVEAILNEDSNASGSDSSSSGESPKDTGRTDGRAFVFNEGPRKRTECEVERLRLSAQRCALISEFKPNETWEAIAQAVACARPEIRRNLSNRHYKPMYLLALSKHKFTYAILKAEGQILAGGNKVSDKAYSDFVETTRPSGRTPTSKSVIDKMFALGTKFLRENYRESAKYSKQPFIVGDLYIAPEWYPLPTNEVDGGFFSSGAKKFYEGLLRIAIGDVVLRYTQYDILKAAGIRMAQSLKQGVRGGANIHRAVMLESMLQMVAMACLGGIHHVEPFPQEPSKRRRLSHEEDE</sequence>
<accession>D8RUR8</accession>
<name>D8RUR8_SELML</name>
<dbReference type="InParanoid" id="D8RUR8"/>
<dbReference type="EMBL" id="GL377590">
    <property type="protein sequence ID" value="EFJ24265.1"/>
    <property type="molecule type" value="Genomic_DNA"/>
</dbReference>
<dbReference type="HOGENOM" id="CLU_617369_0_0_1"/>
<feature type="compositionally biased region" description="Basic and acidic residues" evidence="1">
    <location>
        <begin position="162"/>
        <end position="171"/>
    </location>
</feature>
<protein>
    <submittedName>
        <fullName evidence="2">Uncharacterized protein</fullName>
    </submittedName>
</protein>
<dbReference type="Proteomes" id="UP000001514">
    <property type="component" value="Unassembled WGS sequence"/>
</dbReference>
<evidence type="ECO:0000313" key="3">
    <source>
        <dbReference type="Proteomes" id="UP000001514"/>
    </source>
</evidence>
<reference evidence="2 3" key="1">
    <citation type="journal article" date="2011" name="Science">
        <title>The Selaginella genome identifies genetic changes associated with the evolution of vascular plants.</title>
        <authorList>
            <person name="Banks J.A."/>
            <person name="Nishiyama T."/>
            <person name="Hasebe M."/>
            <person name="Bowman J.L."/>
            <person name="Gribskov M."/>
            <person name="dePamphilis C."/>
            <person name="Albert V.A."/>
            <person name="Aono N."/>
            <person name="Aoyama T."/>
            <person name="Ambrose B.A."/>
            <person name="Ashton N.W."/>
            <person name="Axtell M.J."/>
            <person name="Barker E."/>
            <person name="Barker M.S."/>
            <person name="Bennetzen J.L."/>
            <person name="Bonawitz N.D."/>
            <person name="Chapple C."/>
            <person name="Cheng C."/>
            <person name="Correa L.G."/>
            <person name="Dacre M."/>
            <person name="DeBarry J."/>
            <person name="Dreyer I."/>
            <person name="Elias M."/>
            <person name="Engstrom E.M."/>
            <person name="Estelle M."/>
            <person name="Feng L."/>
            <person name="Finet C."/>
            <person name="Floyd S.K."/>
            <person name="Frommer W.B."/>
            <person name="Fujita T."/>
            <person name="Gramzow L."/>
            <person name="Gutensohn M."/>
            <person name="Harholt J."/>
            <person name="Hattori M."/>
            <person name="Heyl A."/>
            <person name="Hirai T."/>
            <person name="Hiwatashi Y."/>
            <person name="Ishikawa M."/>
            <person name="Iwata M."/>
            <person name="Karol K.G."/>
            <person name="Koehler B."/>
            <person name="Kolukisaoglu U."/>
            <person name="Kubo M."/>
            <person name="Kurata T."/>
            <person name="Lalonde S."/>
            <person name="Li K."/>
            <person name="Li Y."/>
            <person name="Litt A."/>
            <person name="Lyons E."/>
            <person name="Manning G."/>
            <person name="Maruyama T."/>
            <person name="Michael T.P."/>
            <person name="Mikami K."/>
            <person name="Miyazaki S."/>
            <person name="Morinaga S."/>
            <person name="Murata T."/>
            <person name="Mueller-Roeber B."/>
            <person name="Nelson D.R."/>
            <person name="Obara M."/>
            <person name="Oguri Y."/>
            <person name="Olmstead R.G."/>
            <person name="Onodera N."/>
            <person name="Petersen B.L."/>
            <person name="Pils B."/>
            <person name="Prigge M."/>
            <person name="Rensing S.A."/>
            <person name="Riano-Pachon D.M."/>
            <person name="Roberts A.W."/>
            <person name="Sato Y."/>
            <person name="Scheller H.V."/>
            <person name="Schulz B."/>
            <person name="Schulz C."/>
            <person name="Shakirov E.V."/>
            <person name="Shibagaki N."/>
            <person name="Shinohara N."/>
            <person name="Shippen D.E."/>
            <person name="Soerensen I."/>
            <person name="Sotooka R."/>
            <person name="Sugimoto N."/>
            <person name="Sugita M."/>
            <person name="Sumikawa N."/>
            <person name="Tanurdzic M."/>
            <person name="Theissen G."/>
            <person name="Ulvskov P."/>
            <person name="Wakazuki S."/>
            <person name="Weng J.K."/>
            <person name="Willats W.W."/>
            <person name="Wipf D."/>
            <person name="Wolf P.G."/>
            <person name="Yang L."/>
            <person name="Zimmer A.D."/>
            <person name="Zhu Q."/>
            <person name="Mitros T."/>
            <person name="Hellsten U."/>
            <person name="Loque D."/>
            <person name="Otillar R."/>
            <person name="Salamov A."/>
            <person name="Schmutz J."/>
            <person name="Shapiro H."/>
            <person name="Lindquist E."/>
            <person name="Lucas S."/>
            <person name="Rokhsar D."/>
            <person name="Grigoriev I.V."/>
        </authorList>
    </citation>
    <scope>NUCLEOTIDE SEQUENCE [LARGE SCALE GENOMIC DNA]</scope>
</reference>
<proteinExistence type="predicted"/>
<keyword evidence="3" id="KW-1185">Reference proteome</keyword>
<organism evidence="3">
    <name type="scientific">Selaginella moellendorffii</name>
    <name type="common">Spikemoss</name>
    <dbReference type="NCBI Taxonomy" id="88036"/>
    <lineage>
        <taxon>Eukaryota</taxon>
        <taxon>Viridiplantae</taxon>
        <taxon>Streptophyta</taxon>
        <taxon>Embryophyta</taxon>
        <taxon>Tracheophyta</taxon>
        <taxon>Lycopodiopsida</taxon>
        <taxon>Selaginellales</taxon>
        <taxon>Selaginellaceae</taxon>
        <taxon>Selaginella</taxon>
    </lineage>
</organism>
<feature type="region of interest" description="Disordered" evidence="1">
    <location>
        <begin position="147"/>
        <end position="174"/>
    </location>
</feature>